<dbReference type="EMBL" id="CABVPY010000054">
    <property type="protein sequence ID" value="VWC23072.1"/>
    <property type="molecule type" value="Genomic_DNA"/>
</dbReference>
<sequence>MKVKKLTCGARGCEFSFVLIITPTRKFSFLRPISTLERGVILSVFSRMNQIRPGRRRKRVSKTRRRLPGRALGARRRAYRFSFVMARDGAAHAAPPGLQAEMPAPPALHGRALLKFETLVHLAVRHGPAGRIRPSNPAIASRRSTIAEGVKLLLRYIPETKNVVPGAACRRGGRLPSAICGGISRGTLLAVLDAPAGGRHEVTKRWGDQLVNKQSGKRR</sequence>
<proteinExistence type="predicted"/>
<accession>A0A6P2QUP3</accession>
<evidence type="ECO:0000313" key="1">
    <source>
        <dbReference type="EMBL" id="VWC23072.1"/>
    </source>
</evidence>
<dbReference type="Proteomes" id="UP000494170">
    <property type="component" value="Unassembled WGS sequence"/>
</dbReference>
<dbReference type="AlphaFoldDB" id="A0A6P2QUP3"/>
<evidence type="ECO:0000313" key="2">
    <source>
        <dbReference type="Proteomes" id="UP000494170"/>
    </source>
</evidence>
<gene>
    <name evidence="1" type="ORF">BLA6863_05976</name>
</gene>
<organism evidence="1 2">
    <name type="scientific">Burkholderia lata (strain ATCC 17760 / DSM 23089 / LMG 22485 / NCIMB 9086 / R18194 / 383)</name>
    <dbReference type="NCBI Taxonomy" id="482957"/>
    <lineage>
        <taxon>Bacteria</taxon>
        <taxon>Pseudomonadati</taxon>
        <taxon>Pseudomonadota</taxon>
        <taxon>Betaproteobacteria</taxon>
        <taxon>Burkholderiales</taxon>
        <taxon>Burkholderiaceae</taxon>
        <taxon>Burkholderia</taxon>
        <taxon>Burkholderia cepacia complex</taxon>
    </lineage>
</organism>
<reference evidence="1 2" key="1">
    <citation type="submission" date="2019-09" db="EMBL/GenBank/DDBJ databases">
        <authorList>
            <person name="Depoorter E."/>
        </authorList>
    </citation>
    <scope>NUCLEOTIDE SEQUENCE [LARGE SCALE GENOMIC DNA]</scope>
    <source>
        <strain evidence="1">LMG 6863</strain>
    </source>
</reference>
<protein>
    <submittedName>
        <fullName evidence="1">Uncharacterized protein</fullName>
    </submittedName>
</protein>
<name>A0A6P2QUP3_BURL3</name>